<gene>
    <name evidence="1" type="ORF">AMIV_047</name>
</gene>
<protein>
    <submittedName>
        <fullName evidence="1">Uncharacterized protein</fullName>
    </submittedName>
</protein>
<dbReference type="Proteomes" id="UP000110868">
    <property type="component" value="Segment"/>
</dbReference>
<dbReference type="KEGG" id="vg:18938208"/>
<evidence type="ECO:0000313" key="2">
    <source>
        <dbReference type="Proteomes" id="UP000110868"/>
    </source>
</evidence>
<dbReference type="GeneID" id="18938208"/>
<dbReference type="OrthoDB" id="25118at10239"/>
<evidence type="ECO:0000313" key="1">
    <source>
        <dbReference type="EMBL" id="AHL67542.1"/>
    </source>
</evidence>
<sequence>MTLEDEVKQLMYYRDKIKEYKHVEEMTRNKIIEYLKNHGQDGVIFKHKNRHITLMVETTQLKKGVTLKEREKKVHNILYNAGITDVDNTAHEIIQSLKSLSIVEDKSKDKLKVKTTKK</sequence>
<proteinExistence type="predicted"/>
<organism evidence="1 2">
    <name type="scientific">Chloriridovirus anopheles1</name>
    <dbReference type="NCBI Taxonomy" id="1465751"/>
    <lineage>
        <taxon>Viruses</taxon>
        <taxon>Varidnaviria</taxon>
        <taxon>Bamfordvirae</taxon>
        <taxon>Nucleocytoviricota</taxon>
        <taxon>Megaviricetes</taxon>
        <taxon>Pimascovirales</taxon>
        <taxon>Pimascovirales incertae sedis</taxon>
        <taxon>Iridoviridae</taxon>
        <taxon>Betairidovirinae</taxon>
        <taxon>Chloriridovirus</taxon>
    </lineage>
</organism>
<name>W8QRD3_9VIRU</name>
<accession>W8QRD3</accession>
<reference evidence="1 2" key="1">
    <citation type="submission" date="2013-12" db="EMBL/GenBank/DDBJ databases">
        <authorList>
            <person name="Tong Y."/>
            <person name="Zhang J."/>
            <person name="Huang Y."/>
            <person name="Li S."/>
            <person name="Pei G."/>
            <person name="Zhang Z."/>
            <person name="Mi Z."/>
            <person name="An X."/>
        </authorList>
    </citation>
    <scope>NUCLEOTIDE SEQUENCE [LARGE SCALE GENOMIC DNA]</scope>
    <source>
        <strain evidence="1">AMIV</strain>
    </source>
</reference>
<dbReference type="EMBL" id="KF938901">
    <property type="protein sequence ID" value="AHL67542.1"/>
    <property type="molecule type" value="Genomic_DNA"/>
</dbReference>
<dbReference type="RefSeq" id="YP_009021126.1">
    <property type="nucleotide sequence ID" value="NC_023848.1"/>
</dbReference>
<keyword evidence="2" id="KW-1185">Reference proteome</keyword>